<evidence type="ECO:0000256" key="6">
    <source>
        <dbReference type="ARBA" id="ARBA00022692"/>
    </source>
</evidence>
<feature type="transmembrane region" description="Helical" evidence="13">
    <location>
        <begin position="372"/>
        <end position="396"/>
    </location>
</feature>
<evidence type="ECO:0000256" key="4">
    <source>
        <dbReference type="ARBA" id="ARBA00022676"/>
    </source>
</evidence>
<comment type="catalytic activity">
    <reaction evidence="12">
        <text>[(1-&gt;4)-N-acetyl-beta-D-glucosaminyl](n) + UDP-N-acetyl-alpha-D-glucosamine = [(1-&gt;4)-N-acetyl-beta-D-glucosaminyl](n+1) + UDP + H(+)</text>
        <dbReference type="Rhea" id="RHEA:16637"/>
        <dbReference type="Rhea" id="RHEA-COMP:9593"/>
        <dbReference type="Rhea" id="RHEA-COMP:9595"/>
        <dbReference type="ChEBI" id="CHEBI:15378"/>
        <dbReference type="ChEBI" id="CHEBI:17029"/>
        <dbReference type="ChEBI" id="CHEBI:57705"/>
        <dbReference type="ChEBI" id="CHEBI:58223"/>
        <dbReference type="EC" id="2.4.1.16"/>
    </reaction>
</comment>
<dbReference type="GO" id="GO:0004100">
    <property type="term" value="F:chitin synthase activity"/>
    <property type="evidence" value="ECO:0007669"/>
    <property type="project" value="UniProtKB-EC"/>
</dbReference>
<reference evidence="14" key="1">
    <citation type="submission" date="2015-07" db="EMBL/GenBank/DDBJ databases">
        <title>MeaNS - Measles Nucleotide Surveillance Program.</title>
        <authorList>
            <person name="Tran T."/>
            <person name="Druce J."/>
        </authorList>
    </citation>
    <scope>NUCLEOTIDE SEQUENCE</scope>
    <source>
        <strain evidence="14">UCB-OBI-ISO-001</strain>
        <tissue evidence="14">Gonad</tissue>
    </source>
</reference>
<organism evidence="14">
    <name type="scientific">Octopus bimaculoides</name>
    <name type="common">California two-spotted octopus</name>
    <dbReference type="NCBI Taxonomy" id="37653"/>
    <lineage>
        <taxon>Eukaryota</taxon>
        <taxon>Metazoa</taxon>
        <taxon>Spiralia</taxon>
        <taxon>Lophotrochozoa</taxon>
        <taxon>Mollusca</taxon>
        <taxon>Cephalopoda</taxon>
        <taxon>Coleoidea</taxon>
        <taxon>Octopodiformes</taxon>
        <taxon>Octopoda</taxon>
        <taxon>Incirrata</taxon>
        <taxon>Octopodidae</taxon>
        <taxon>Octopus</taxon>
    </lineage>
</organism>
<dbReference type="Pfam" id="PF03142">
    <property type="entry name" value="Chitin_synth_2"/>
    <property type="match status" value="1"/>
</dbReference>
<evidence type="ECO:0000256" key="5">
    <source>
        <dbReference type="ARBA" id="ARBA00022679"/>
    </source>
</evidence>
<gene>
    <name evidence="14" type="ORF">OCBIM_22011924mg</name>
</gene>
<comment type="subcellular location">
    <subcellularLocation>
        <location evidence="1">Cell membrane</location>
        <topology evidence="1">Multi-pass membrane protein</topology>
    </subcellularLocation>
</comment>
<dbReference type="PANTHER" id="PTHR22914:SF42">
    <property type="entry name" value="CHITIN SYNTHASE"/>
    <property type="match status" value="1"/>
</dbReference>
<comment type="similarity">
    <text evidence="11">Belongs to the chitin synthase family. Class IV subfamily.</text>
</comment>
<dbReference type="OrthoDB" id="370884at2759"/>
<keyword evidence="4" id="KW-0328">Glycosyltransferase</keyword>
<dbReference type="EC" id="2.4.1.16" evidence="2"/>
<evidence type="ECO:0000256" key="2">
    <source>
        <dbReference type="ARBA" id="ARBA00012543"/>
    </source>
</evidence>
<keyword evidence="9 13" id="KW-0472">Membrane</keyword>
<proteinExistence type="inferred from homology"/>
<dbReference type="InterPro" id="IPR004835">
    <property type="entry name" value="Chitin_synth"/>
</dbReference>
<evidence type="ECO:0000256" key="11">
    <source>
        <dbReference type="ARBA" id="ARBA00046329"/>
    </source>
</evidence>
<feature type="transmembrane region" description="Helical" evidence="13">
    <location>
        <begin position="282"/>
        <end position="304"/>
    </location>
</feature>
<feature type="transmembrane region" description="Helical" evidence="13">
    <location>
        <begin position="316"/>
        <end position="337"/>
    </location>
</feature>
<keyword evidence="5" id="KW-0808">Transferase</keyword>
<dbReference type="CDD" id="cd04190">
    <property type="entry name" value="Chitin_synth_C"/>
    <property type="match status" value="1"/>
</dbReference>
<evidence type="ECO:0000256" key="10">
    <source>
        <dbReference type="ARBA" id="ARBA00023180"/>
    </source>
</evidence>
<keyword evidence="3" id="KW-1003">Cell membrane</keyword>
<feature type="transmembrane region" description="Helical" evidence="13">
    <location>
        <begin position="344"/>
        <end position="366"/>
    </location>
</feature>
<evidence type="ECO:0000256" key="3">
    <source>
        <dbReference type="ARBA" id="ARBA00022475"/>
    </source>
</evidence>
<dbReference type="STRING" id="37653.A0A0L8FPH2"/>
<dbReference type="GO" id="GO:0006031">
    <property type="term" value="P:chitin biosynthetic process"/>
    <property type="evidence" value="ECO:0007669"/>
    <property type="project" value="TreeGrafter"/>
</dbReference>
<name>A0A0L8FPH2_OCTBM</name>
<dbReference type="EMBL" id="KQ427949">
    <property type="protein sequence ID" value="KOF66577.1"/>
    <property type="molecule type" value="Genomic_DNA"/>
</dbReference>
<evidence type="ECO:0000256" key="9">
    <source>
        <dbReference type="ARBA" id="ARBA00023136"/>
    </source>
</evidence>
<dbReference type="FunFam" id="3.90.550.10:FF:000139">
    <property type="entry name" value="Chitin synthase 8"/>
    <property type="match status" value="1"/>
</dbReference>
<keyword evidence="8" id="KW-0175">Coiled coil</keyword>
<dbReference type="InterPro" id="IPR029044">
    <property type="entry name" value="Nucleotide-diphossugar_trans"/>
</dbReference>
<dbReference type="Gene3D" id="3.90.550.10">
    <property type="entry name" value="Spore Coat Polysaccharide Biosynthesis Protein SpsA, Chain A"/>
    <property type="match status" value="1"/>
</dbReference>
<dbReference type="AlphaFoldDB" id="A0A0L8FPH2"/>
<sequence length="864" mass="98599">MKPPTKYVTPYGGRLEWTLPGGNLFMIHMKNKQKIRSKKRWSQVMYMYWILGYRIMSIDGPVNLKQSIAENTYLLTLDGDIEFHPPSLLKLLDRMKKDPHVGAACGRIHPVGSGPLIWYQKFEYAISHWLQKSAEHVMGCVLCSPGCFSLFRGSALMDDNILSTYTSLSSQPIDYLQKDQGEDRWLSTLLLKRGYRVEYCAAADAMTFAPEGFKEFFNQRRRWMPSTLANTYDILSNWRTVVKQNNSISFIYLMYQAALMAISFISPGTIFVLLVGAINRAYPALSLTSTFSLNLVPIVIMILLCKYASTETQLNFAIILTMIYTVVMMTVLAGLCLEIAGSLFCSTTTIFATLVFMAFVSAALLHPQEFSAIFGGLVFLLAVPTMSIILVIYAMGNLHIVSWGTREVVQQNLQVLSADGNHEVSSSGVSFSALSPVSNTIRKKFQSFINAIRKCFQKSTPEQCDVQHQEILTRIQELESKLNKLTNQQNHERPSCTLESVGFQEIGTENNAHPNITVNPNHWCDDEVLGQSEIAHISLQESKFWKDFICKYLLPLKSNPEAQKQKKSSLERLRNKLATLYLLTNMSFVLLVLSLENSSLSNDKLTFLISCNFKDVTYDKVRPLSVIFVIVFGLILVCQMLAMLFHRASTLIHIIASIDLNISHPWQKKAQTNTLQLIHDMQRLDKQVVDSDSILTTEDYQEPSSDNYLNWEHKRQPEWVNHLDNNQTTCNSLEGHFKENFYRISSRTFVKCESEQIIYKRRSVGRHVISLPVLERNTKNNRQIGKWDSATRQIIEEHDRRNPESTEWNEPKIFATVKEAMNNIHSNKSNTNTNYQSQASNFSLFATNLTYSTTEKQFLKETSL</sequence>
<keyword evidence="6 13" id="KW-0812">Transmembrane</keyword>
<feature type="transmembrane region" description="Helical" evidence="13">
    <location>
        <begin position="250"/>
        <end position="275"/>
    </location>
</feature>
<feature type="transmembrane region" description="Helical" evidence="13">
    <location>
        <begin position="624"/>
        <end position="645"/>
    </location>
</feature>
<evidence type="ECO:0000256" key="8">
    <source>
        <dbReference type="ARBA" id="ARBA00023054"/>
    </source>
</evidence>
<keyword evidence="10" id="KW-0325">Glycoprotein</keyword>
<accession>A0A0L8FPH2</accession>
<evidence type="ECO:0000313" key="14">
    <source>
        <dbReference type="EMBL" id="KOF66577.1"/>
    </source>
</evidence>
<keyword evidence="7 13" id="KW-1133">Transmembrane helix</keyword>
<evidence type="ECO:0000256" key="13">
    <source>
        <dbReference type="SAM" id="Phobius"/>
    </source>
</evidence>
<dbReference type="PANTHER" id="PTHR22914">
    <property type="entry name" value="CHITIN SYNTHASE"/>
    <property type="match status" value="1"/>
</dbReference>
<evidence type="ECO:0000256" key="7">
    <source>
        <dbReference type="ARBA" id="ARBA00022989"/>
    </source>
</evidence>
<evidence type="ECO:0000256" key="12">
    <source>
        <dbReference type="ARBA" id="ARBA00048014"/>
    </source>
</evidence>
<dbReference type="SUPFAM" id="SSF53448">
    <property type="entry name" value="Nucleotide-diphospho-sugar transferases"/>
    <property type="match status" value="1"/>
</dbReference>
<dbReference type="GO" id="GO:0005886">
    <property type="term" value="C:plasma membrane"/>
    <property type="evidence" value="ECO:0007669"/>
    <property type="project" value="UniProtKB-SubCell"/>
</dbReference>
<protein>
    <recommendedName>
        <fullName evidence="2">chitin synthase</fullName>
        <ecNumber evidence="2">2.4.1.16</ecNumber>
    </recommendedName>
</protein>
<evidence type="ECO:0000256" key="1">
    <source>
        <dbReference type="ARBA" id="ARBA00004651"/>
    </source>
</evidence>